<comment type="caution">
    <text evidence="1">The sequence shown here is derived from an EMBL/GenBank/DDBJ whole genome shotgun (WGS) entry which is preliminary data.</text>
</comment>
<protein>
    <submittedName>
        <fullName evidence="1">Uncharacterized protein</fullName>
    </submittedName>
</protein>
<name>A0A812W005_SYMPI</name>
<dbReference type="Proteomes" id="UP000649617">
    <property type="component" value="Unassembled WGS sequence"/>
</dbReference>
<reference evidence="1" key="1">
    <citation type="submission" date="2021-02" db="EMBL/GenBank/DDBJ databases">
        <authorList>
            <person name="Dougan E. K."/>
            <person name="Rhodes N."/>
            <person name="Thang M."/>
            <person name="Chan C."/>
        </authorList>
    </citation>
    <scope>NUCLEOTIDE SEQUENCE</scope>
</reference>
<accession>A0A812W005</accession>
<sequence length="412" mass="44406">MAAAGTSSQSGQEGNDVDWTVSVEGQKARHFSITGNSNDVVYDAALGWDKQMKNGVSLLYAVDAKKRSGNSDSLLPNWIQSSAGLAYSSKIGELKMNVYQPDPESEKSALEWEAGLKGRLQGLEKKAGKILTTDPQYNLKISEEGLDAKVRAPAKLGTAFGADATVPIEGSPTISGFAEWKGKSEIRKGLELDVDTKATVKERNVSMAPVGLGLSADLGTLMPSVAAAGSNFYLRSRYKLGSDRPSLTGTLAFRSKQVPEVKAAGVATVQTDGDLSGALRVYAENLHGVDARYEMSSDDGEGIRQAAEVRLPRVEFGDGTFLRGTGKIYKGREWGERPRVQLGVQYEGDLNVLGKSLHLGGESAGFDSGRNLLDEMGKPWKSPELKKAKNSAKVLRKRIQSEYGEGRRWISK</sequence>
<proteinExistence type="predicted"/>
<dbReference type="OrthoDB" id="419009at2759"/>
<organism evidence="1 2">
    <name type="scientific">Symbiodinium pilosum</name>
    <name type="common">Dinoflagellate</name>
    <dbReference type="NCBI Taxonomy" id="2952"/>
    <lineage>
        <taxon>Eukaryota</taxon>
        <taxon>Sar</taxon>
        <taxon>Alveolata</taxon>
        <taxon>Dinophyceae</taxon>
        <taxon>Suessiales</taxon>
        <taxon>Symbiodiniaceae</taxon>
        <taxon>Symbiodinium</taxon>
    </lineage>
</organism>
<evidence type="ECO:0000313" key="2">
    <source>
        <dbReference type="Proteomes" id="UP000649617"/>
    </source>
</evidence>
<dbReference type="EMBL" id="CAJNIZ010043482">
    <property type="protein sequence ID" value="CAE7661194.1"/>
    <property type="molecule type" value="Genomic_DNA"/>
</dbReference>
<keyword evidence="2" id="KW-1185">Reference proteome</keyword>
<gene>
    <name evidence="1" type="ORF">SPIL2461_LOCUS17938</name>
</gene>
<evidence type="ECO:0000313" key="1">
    <source>
        <dbReference type="EMBL" id="CAE7661194.1"/>
    </source>
</evidence>
<dbReference type="AlphaFoldDB" id="A0A812W005"/>